<proteinExistence type="predicted"/>
<keyword evidence="3" id="KW-1185">Reference proteome</keyword>
<feature type="region of interest" description="Disordered" evidence="1">
    <location>
        <begin position="365"/>
        <end position="388"/>
    </location>
</feature>
<dbReference type="PANTHER" id="PTHR48428">
    <property type="entry name" value="PLANT-SPECIFIC TFIIB-RELATED PROTEIN PTF2"/>
    <property type="match status" value="1"/>
</dbReference>
<evidence type="ECO:0008006" key="4">
    <source>
        <dbReference type="Google" id="ProtNLM"/>
    </source>
</evidence>
<organism evidence="2 3">
    <name type="scientific">Spizellomyces punctatus (strain DAOM BR117)</name>
    <dbReference type="NCBI Taxonomy" id="645134"/>
    <lineage>
        <taxon>Eukaryota</taxon>
        <taxon>Fungi</taxon>
        <taxon>Fungi incertae sedis</taxon>
        <taxon>Chytridiomycota</taxon>
        <taxon>Chytridiomycota incertae sedis</taxon>
        <taxon>Chytridiomycetes</taxon>
        <taxon>Spizellomycetales</taxon>
        <taxon>Spizellomycetaceae</taxon>
        <taxon>Spizellomyces</taxon>
    </lineage>
</organism>
<dbReference type="RefSeq" id="XP_016606537.1">
    <property type="nucleotide sequence ID" value="XM_016754398.1"/>
</dbReference>
<evidence type="ECO:0000313" key="3">
    <source>
        <dbReference type="Proteomes" id="UP000053201"/>
    </source>
</evidence>
<evidence type="ECO:0000313" key="2">
    <source>
        <dbReference type="EMBL" id="KNC98497.1"/>
    </source>
</evidence>
<evidence type="ECO:0000256" key="1">
    <source>
        <dbReference type="SAM" id="MobiDB-lite"/>
    </source>
</evidence>
<dbReference type="AlphaFoldDB" id="A0A0L0HBB2"/>
<dbReference type="InterPro" id="IPR053340">
    <property type="entry name" value="PTF2"/>
</dbReference>
<protein>
    <recommendedName>
        <fullName evidence="4">Cyclin-like domain-containing protein</fullName>
    </recommendedName>
</protein>
<dbReference type="Gene3D" id="1.10.472.10">
    <property type="entry name" value="Cyclin-like"/>
    <property type="match status" value="1"/>
</dbReference>
<dbReference type="PANTHER" id="PTHR48428:SF1">
    <property type="entry name" value="PLANT-SPECIFIC TFIIB-RELATED PROTEIN PTF2"/>
    <property type="match status" value="1"/>
</dbReference>
<reference evidence="2 3" key="1">
    <citation type="submission" date="2009-08" db="EMBL/GenBank/DDBJ databases">
        <title>The Genome Sequence of Spizellomyces punctatus strain DAOM BR117.</title>
        <authorList>
            <consortium name="The Broad Institute Genome Sequencing Platform"/>
            <person name="Russ C."/>
            <person name="Cuomo C."/>
            <person name="Shea T."/>
            <person name="Young S.K."/>
            <person name="Zeng Q."/>
            <person name="Koehrsen M."/>
            <person name="Haas B."/>
            <person name="Borodovsky M."/>
            <person name="Guigo R."/>
            <person name="Alvarado L."/>
            <person name="Berlin A."/>
            <person name="Bochicchio J."/>
            <person name="Borenstein D."/>
            <person name="Chapman S."/>
            <person name="Chen Z."/>
            <person name="Engels R."/>
            <person name="Freedman E."/>
            <person name="Gellesch M."/>
            <person name="Goldberg J."/>
            <person name="Griggs A."/>
            <person name="Gujja S."/>
            <person name="Heiman D."/>
            <person name="Hepburn T."/>
            <person name="Howarth C."/>
            <person name="Jen D."/>
            <person name="Larson L."/>
            <person name="Lewis B."/>
            <person name="Mehta T."/>
            <person name="Park D."/>
            <person name="Pearson M."/>
            <person name="Roberts A."/>
            <person name="Saif S."/>
            <person name="Shenoy N."/>
            <person name="Sisk P."/>
            <person name="Stolte C."/>
            <person name="Sykes S."/>
            <person name="Thomson T."/>
            <person name="Walk T."/>
            <person name="White J."/>
            <person name="Yandava C."/>
            <person name="Burger G."/>
            <person name="Gray M.W."/>
            <person name="Holland P.W.H."/>
            <person name="King N."/>
            <person name="Lang F.B.F."/>
            <person name="Roger A.J."/>
            <person name="Ruiz-Trillo I."/>
            <person name="Lander E."/>
            <person name="Nusbaum C."/>
        </authorList>
    </citation>
    <scope>NUCLEOTIDE SEQUENCE [LARGE SCALE GENOMIC DNA]</scope>
    <source>
        <strain evidence="2 3">DAOM BR117</strain>
    </source>
</reference>
<feature type="compositionally biased region" description="Acidic residues" evidence="1">
    <location>
        <begin position="365"/>
        <end position="380"/>
    </location>
</feature>
<dbReference type="InParanoid" id="A0A0L0HBB2"/>
<dbReference type="GeneID" id="27689517"/>
<gene>
    <name evidence="2" type="ORF">SPPG_06194</name>
</gene>
<sequence length="444" mass="49205">MQGEGSGLSPAAQTLTCCSAPHADVDDQENLVCTNCGHVLAQVPLVQNDSFQVFTKDGIAGITVRKGQSHALRQLEHYKKNSKELDFERALQNYLHELKLSAYAERISTLFWSMKTRLGIRFGMASLSLLGACICVVSRDLQLPLTLNTVAHVLDVPNASIGASIKKMKAVNDFHSPTLPSVEIYVPKVCEAMAPNNSELANSYRDDTLSLLRFAKCSGLDQGRTPASTVAAAGCLAYEAVLRRKAPPSVYQSAASSVDISEKTLHRRYRELVELLIKCGKSFPFFEDLRMETLHRSLRDLISHVVLKETYELPPSSRESVISGKLNEVMNPPSFCESLHKRTDLQQHIEKAKVRVHRLFAGEEVDVGENGDSDDSATEDTPDKNGLDRKIEQLLLDGYTESQILDMHNKLPKITPRPGNLGEGDDCSLTTRRSKKRRIASYHS</sequence>
<name>A0A0L0HBB2_SPIPD</name>
<feature type="compositionally biased region" description="Basic residues" evidence="1">
    <location>
        <begin position="432"/>
        <end position="444"/>
    </location>
</feature>
<dbReference type="STRING" id="645134.A0A0L0HBB2"/>
<accession>A0A0L0HBB2</accession>
<dbReference type="EMBL" id="KQ257460">
    <property type="protein sequence ID" value="KNC98497.1"/>
    <property type="molecule type" value="Genomic_DNA"/>
</dbReference>
<dbReference type="Proteomes" id="UP000053201">
    <property type="component" value="Unassembled WGS sequence"/>
</dbReference>
<dbReference type="InterPro" id="IPR036915">
    <property type="entry name" value="Cyclin-like_sf"/>
</dbReference>
<dbReference type="SUPFAM" id="SSF47954">
    <property type="entry name" value="Cyclin-like"/>
    <property type="match status" value="2"/>
</dbReference>
<dbReference type="Gene3D" id="1.10.472.170">
    <property type="match status" value="1"/>
</dbReference>
<dbReference type="OrthoDB" id="2121711at2759"/>
<dbReference type="VEuPathDB" id="FungiDB:SPPG_06194"/>
<feature type="region of interest" description="Disordered" evidence="1">
    <location>
        <begin position="407"/>
        <end position="444"/>
    </location>
</feature>